<comment type="caution">
    <text evidence="2">The sequence shown here is derived from an EMBL/GenBank/DDBJ whole genome shotgun (WGS) entry which is preliminary data.</text>
</comment>
<dbReference type="AlphaFoldDB" id="A0A8S2G4T7"/>
<evidence type="ECO:0000313" key="3">
    <source>
        <dbReference type="EMBL" id="CAF4411821.1"/>
    </source>
</evidence>
<dbReference type="EMBL" id="CAJNOK010051010">
    <property type="protein sequence ID" value="CAF1602584.1"/>
    <property type="molecule type" value="Genomic_DNA"/>
</dbReference>
<evidence type="ECO:0000256" key="1">
    <source>
        <dbReference type="SAM" id="MobiDB-lite"/>
    </source>
</evidence>
<feature type="compositionally biased region" description="Basic and acidic residues" evidence="1">
    <location>
        <begin position="57"/>
        <end position="68"/>
    </location>
</feature>
<organism evidence="2 4">
    <name type="scientific">Didymodactylos carnosus</name>
    <dbReference type="NCBI Taxonomy" id="1234261"/>
    <lineage>
        <taxon>Eukaryota</taxon>
        <taxon>Metazoa</taxon>
        <taxon>Spiralia</taxon>
        <taxon>Gnathifera</taxon>
        <taxon>Rotifera</taxon>
        <taxon>Eurotatoria</taxon>
        <taxon>Bdelloidea</taxon>
        <taxon>Philodinida</taxon>
        <taxon>Philodinidae</taxon>
        <taxon>Didymodactylos</taxon>
    </lineage>
</organism>
<dbReference type="Proteomes" id="UP000677228">
    <property type="component" value="Unassembled WGS sequence"/>
</dbReference>
<feature type="region of interest" description="Disordered" evidence="1">
    <location>
        <begin position="48"/>
        <end position="68"/>
    </location>
</feature>
<reference evidence="2" key="1">
    <citation type="submission" date="2021-02" db="EMBL/GenBank/DDBJ databases">
        <authorList>
            <person name="Nowell W R."/>
        </authorList>
    </citation>
    <scope>NUCLEOTIDE SEQUENCE</scope>
</reference>
<proteinExistence type="predicted"/>
<sequence length="86" mass="9715">MLSSNQTQMTCSSFLVLIKIDKKSFTTLDYDLPTVIIEGDNSAKNDTVVNDGSTTVAREDNDNSNDNRRKAFNAKVEDYKMVCHYQ</sequence>
<protein>
    <submittedName>
        <fullName evidence="2">Uncharacterized protein</fullName>
    </submittedName>
</protein>
<gene>
    <name evidence="2" type="ORF">OVA965_LOCUS42193</name>
    <name evidence="3" type="ORF">TMI583_LOCUS44022</name>
</gene>
<evidence type="ECO:0000313" key="4">
    <source>
        <dbReference type="Proteomes" id="UP000677228"/>
    </source>
</evidence>
<dbReference type="EMBL" id="CAJOBA010074846">
    <property type="protein sequence ID" value="CAF4411821.1"/>
    <property type="molecule type" value="Genomic_DNA"/>
</dbReference>
<name>A0A8S2G4T7_9BILA</name>
<dbReference type="Proteomes" id="UP000682733">
    <property type="component" value="Unassembled WGS sequence"/>
</dbReference>
<evidence type="ECO:0000313" key="2">
    <source>
        <dbReference type="EMBL" id="CAF1602584.1"/>
    </source>
</evidence>
<accession>A0A8S2G4T7</accession>